<gene>
    <name evidence="2" type="ORF">B0J12DRAFT_452892</name>
</gene>
<comment type="caution">
    <text evidence="2">The sequence shown here is derived from an EMBL/GenBank/DDBJ whole genome shotgun (WGS) entry which is preliminary data.</text>
</comment>
<accession>A0ABQ8GGB6</accession>
<name>A0ABQ8GGB6_9PEZI</name>
<dbReference type="Proteomes" id="UP000774617">
    <property type="component" value="Unassembled WGS sequence"/>
</dbReference>
<keyword evidence="3" id="KW-1185">Reference proteome</keyword>
<evidence type="ECO:0000313" key="3">
    <source>
        <dbReference type="Proteomes" id="UP000774617"/>
    </source>
</evidence>
<feature type="region of interest" description="Disordered" evidence="1">
    <location>
        <begin position="1"/>
        <end position="24"/>
    </location>
</feature>
<protein>
    <submittedName>
        <fullName evidence="2">Uncharacterized protein</fullName>
    </submittedName>
</protein>
<evidence type="ECO:0000313" key="2">
    <source>
        <dbReference type="EMBL" id="KAH7054434.1"/>
    </source>
</evidence>
<dbReference type="EMBL" id="JAGTJR010000009">
    <property type="protein sequence ID" value="KAH7054434.1"/>
    <property type="molecule type" value="Genomic_DNA"/>
</dbReference>
<feature type="region of interest" description="Disordered" evidence="1">
    <location>
        <begin position="117"/>
        <end position="138"/>
    </location>
</feature>
<reference evidence="2 3" key="1">
    <citation type="journal article" date="2021" name="Nat. Commun.">
        <title>Genetic determinants of endophytism in the Arabidopsis root mycobiome.</title>
        <authorList>
            <person name="Mesny F."/>
            <person name="Miyauchi S."/>
            <person name="Thiergart T."/>
            <person name="Pickel B."/>
            <person name="Atanasova L."/>
            <person name="Karlsson M."/>
            <person name="Huettel B."/>
            <person name="Barry K.W."/>
            <person name="Haridas S."/>
            <person name="Chen C."/>
            <person name="Bauer D."/>
            <person name="Andreopoulos W."/>
            <person name="Pangilinan J."/>
            <person name="LaButti K."/>
            <person name="Riley R."/>
            <person name="Lipzen A."/>
            <person name="Clum A."/>
            <person name="Drula E."/>
            <person name="Henrissat B."/>
            <person name="Kohler A."/>
            <person name="Grigoriev I.V."/>
            <person name="Martin F.M."/>
            <person name="Hacquard S."/>
        </authorList>
    </citation>
    <scope>NUCLEOTIDE SEQUENCE [LARGE SCALE GENOMIC DNA]</scope>
    <source>
        <strain evidence="2 3">MPI-SDFR-AT-0080</strain>
    </source>
</reference>
<evidence type="ECO:0000256" key="1">
    <source>
        <dbReference type="SAM" id="MobiDB-lite"/>
    </source>
</evidence>
<feature type="region of interest" description="Disordered" evidence="1">
    <location>
        <begin position="157"/>
        <end position="177"/>
    </location>
</feature>
<proteinExistence type="predicted"/>
<organism evidence="2 3">
    <name type="scientific">Macrophomina phaseolina</name>
    <dbReference type="NCBI Taxonomy" id="35725"/>
    <lineage>
        <taxon>Eukaryota</taxon>
        <taxon>Fungi</taxon>
        <taxon>Dikarya</taxon>
        <taxon>Ascomycota</taxon>
        <taxon>Pezizomycotina</taxon>
        <taxon>Dothideomycetes</taxon>
        <taxon>Dothideomycetes incertae sedis</taxon>
        <taxon>Botryosphaeriales</taxon>
        <taxon>Botryosphaeriaceae</taxon>
        <taxon>Macrophomina</taxon>
    </lineage>
</organism>
<sequence>MMQGAMREMSLQQGGGRGSKSKASVRGCTMHAQLGARAARARQMQPNRGCGGIGNCFQGGDGEADTSADAPLAPGLLQCRYCDVAKDDEAHKNTRAAGAQDAGGNRGSSQAIVVSALRPGPAAPRRRQHTNARDTLRSRRGKAGVLVFLRPVFHRRQPTGGGQLRALPSRAPAGQRRERLVEKQSMPTCRMHPASHASGAVPSHIHVACPVPPGKHRNGILLSPVSLLPQYCSHSPSTTRFQQLARVRSVSGLSRENEPRVVPVQGLRTGALSTRRVP</sequence>